<comment type="caution">
    <text evidence="2">The sequence shown here is derived from an EMBL/GenBank/DDBJ whole genome shotgun (WGS) entry which is preliminary data.</text>
</comment>
<dbReference type="EMBL" id="BSDT01000001">
    <property type="protein sequence ID" value="GLI40338.1"/>
    <property type="molecule type" value="Genomic_DNA"/>
</dbReference>
<dbReference type="AlphaFoldDB" id="A0A9W6G4S2"/>
<sequence>MSQAPTNARATSSMPTVVRCSRPAANAPGSRGTPNHSATYGAEQAVSAMTAIQLAARIALRVLSGHSVPFAQRANARPMTAMVLKAQNAA</sequence>
<feature type="compositionally biased region" description="Polar residues" evidence="1">
    <location>
        <begin position="1"/>
        <end position="15"/>
    </location>
</feature>
<feature type="region of interest" description="Disordered" evidence="1">
    <location>
        <begin position="1"/>
        <end position="38"/>
    </location>
</feature>
<proteinExistence type="predicted"/>
<protein>
    <submittedName>
        <fullName evidence="2">Uncharacterized protein</fullName>
    </submittedName>
</protein>
<reference evidence="2" key="1">
    <citation type="submission" date="2022-12" db="EMBL/GenBank/DDBJ databases">
        <title>Reference genome sequencing for broad-spectrum identification of bacterial and archaeal isolates by mass spectrometry.</title>
        <authorList>
            <person name="Sekiguchi Y."/>
            <person name="Tourlousse D.M."/>
        </authorList>
    </citation>
    <scope>NUCLEOTIDE SEQUENCE</scope>
    <source>
        <strain evidence="2">LLR39Z86</strain>
    </source>
</reference>
<evidence type="ECO:0000313" key="2">
    <source>
        <dbReference type="EMBL" id="GLI40338.1"/>
    </source>
</evidence>
<dbReference type="Proteomes" id="UP001144313">
    <property type="component" value="Unassembled WGS sequence"/>
</dbReference>
<evidence type="ECO:0000313" key="3">
    <source>
        <dbReference type="Proteomes" id="UP001144313"/>
    </source>
</evidence>
<evidence type="ECO:0000256" key="1">
    <source>
        <dbReference type="SAM" id="MobiDB-lite"/>
    </source>
</evidence>
<name>A0A9W6G4S2_9ACTN</name>
<keyword evidence="3" id="KW-1185">Reference proteome</keyword>
<gene>
    <name evidence="2" type="ORF">GALLR39Z86_01880</name>
</gene>
<organism evidence="2 3">
    <name type="scientific">Glycomyces algeriensis</name>
    <dbReference type="NCBI Taxonomy" id="256037"/>
    <lineage>
        <taxon>Bacteria</taxon>
        <taxon>Bacillati</taxon>
        <taxon>Actinomycetota</taxon>
        <taxon>Actinomycetes</taxon>
        <taxon>Glycomycetales</taxon>
        <taxon>Glycomycetaceae</taxon>
        <taxon>Glycomyces</taxon>
    </lineage>
</organism>
<accession>A0A9W6G4S2</accession>